<gene>
    <name evidence="3" type="ORF">MEUPH1_LOCUS2473</name>
</gene>
<keyword evidence="4" id="KW-1185">Reference proteome</keyword>
<dbReference type="Proteomes" id="UP001160148">
    <property type="component" value="Unassembled WGS sequence"/>
</dbReference>
<evidence type="ECO:0000256" key="2">
    <source>
        <dbReference type="SAM" id="SignalP"/>
    </source>
</evidence>
<feature type="signal peptide" evidence="2">
    <location>
        <begin position="1"/>
        <end position="22"/>
    </location>
</feature>
<dbReference type="EMBL" id="CARXXK010000001">
    <property type="protein sequence ID" value="CAI6345464.1"/>
    <property type="molecule type" value="Genomic_DNA"/>
</dbReference>
<organism evidence="3 4">
    <name type="scientific">Macrosiphum euphorbiae</name>
    <name type="common">potato aphid</name>
    <dbReference type="NCBI Taxonomy" id="13131"/>
    <lineage>
        <taxon>Eukaryota</taxon>
        <taxon>Metazoa</taxon>
        <taxon>Ecdysozoa</taxon>
        <taxon>Arthropoda</taxon>
        <taxon>Hexapoda</taxon>
        <taxon>Insecta</taxon>
        <taxon>Pterygota</taxon>
        <taxon>Neoptera</taxon>
        <taxon>Paraneoptera</taxon>
        <taxon>Hemiptera</taxon>
        <taxon>Sternorrhyncha</taxon>
        <taxon>Aphidomorpha</taxon>
        <taxon>Aphidoidea</taxon>
        <taxon>Aphididae</taxon>
        <taxon>Macrosiphini</taxon>
        <taxon>Macrosiphum</taxon>
    </lineage>
</organism>
<name>A0AAV0VMN1_9HEMI</name>
<sequence length="108" mass="12078">MISKRMLMSMIVIISLIQVVTCQTSTETKPNDPAVTKTGFKPKGPAKSKSATTATDPTEVGINPDEDTPKIPEKPTSLRHKFIIKPIKSIFSAIRSLWRKFKNFNYRG</sequence>
<dbReference type="AlphaFoldDB" id="A0AAV0VMN1"/>
<evidence type="ECO:0000313" key="4">
    <source>
        <dbReference type="Proteomes" id="UP001160148"/>
    </source>
</evidence>
<keyword evidence="2" id="KW-0732">Signal</keyword>
<evidence type="ECO:0000313" key="3">
    <source>
        <dbReference type="EMBL" id="CAI6345464.1"/>
    </source>
</evidence>
<protein>
    <submittedName>
        <fullName evidence="3">Uncharacterized protein</fullName>
    </submittedName>
</protein>
<accession>A0AAV0VMN1</accession>
<feature type="chain" id="PRO_5043426733" evidence="2">
    <location>
        <begin position="23"/>
        <end position="108"/>
    </location>
</feature>
<reference evidence="3 4" key="1">
    <citation type="submission" date="2023-01" db="EMBL/GenBank/DDBJ databases">
        <authorList>
            <person name="Whitehead M."/>
        </authorList>
    </citation>
    <scope>NUCLEOTIDE SEQUENCE [LARGE SCALE GENOMIC DNA]</scope>
</reference>
<proteinExistence type="predicted"/>
<feature type="region of interest" description="Disordered" evidence="1">
    <location>
        <begin position="25"/>
        <end position="75"/>
    </location>
</feature>
<evidence type="ECO:0000256" key="1">
    <source>
        <dbReference type="SAM" id="MobiDB-lite"/>
    </source>
</evidence>
<comment type="caution">
    <text evidence="3">The sequence shown here is derived from an EMBL/GenBank/DDBJ whole genome shotgun (WGS) entry which is preliminary data.</text>
</comment>